<dbReference type="AlphaFoldDB" id="A0AAD1U3X2"/>
<keyword evidence="4" id="KW-1185">Reference proteome</keyword>
<dbReference type="EMBL" id="CAMPGE010001257">
    <property type="protein sequence ID" value="CAI2360037.1"/>
    <property type="molecule type" value="Genomic_DNA"/>
</dbReference>
<reference evidence="3" key="1">
    <citation type="submission" date="2023-07" db="EMBL/GenBank/DDBJ databases">
        <authorList>
            <consortium name="AG Swart"/>
            <person name="Singh M."/>
            <person name="Singh A."/>
            <person name="Seah K."/>
            <person name="Emmerich C."/>
        </authorList>
    </citation>
    <scope>NUCLEOTIDE SEQUENCE</scope>
    <source>
        <strain evidence="3">DP1</strain>
    </source>
</reference>
<evidence type="ECO:0000313" key="4">
    <source>
        <dbReference type="Proteomes" id="UP001295684"/>
    </source>
</evidence>
<evidence type="ECO:0000256" key="2">
    <source>
        <dbReference type="SAM" id="MobiDB-lite"/>
    </source>
</evidence>
<proteinExistence type="predicted"/>
<gene>
    <name evidence="3" type="ORF">ECRASSUSDP1_LOCUS1333</name>
</gene>
<protein>
    <submittedName>
        <fullName evidence="3">Uncharacterized protein</fullName>
    </submittedName>
</protein>
<evidence type="ECO:0000256" key="1">
    <source>
        <dbReference type="SAM" id="Coils"/>
    </source>
</evidence>
<organism evidence="3 4">
    <name type="scientific">Euplotes crassus</name>
    <dbReference type="NCBI Taxonomy" id="5936"/>
    <lineage>
        <taxon>Eukaryota</taxon>
        <taxon>Sar</taxon>
        <taxon>Alveolata</taxon>
        <taxon>Ciliophora</taxon>
        <taxon>Intramacronucleata</taxon>
        <taxon>Spirotrichea</taxon>
        <taxon>Hypotrichia</taxon>
        <taxon>Euplotida</taxon>
        <taxon>Euplotidae</taxon>
        <taxon>Moneuplotes</taxon>
    </lineage>
</organism>
<accession>A0AAD1U3X2</accession>
<feature type="coiled-coil region" evidence="1">
    <location>
        <begin position="403"/>
        <end position="437"/>
    </location>
</feature>
<feature type="coiled-coil region" evidence="1">
    <location>
        <begin position="563"/>
        <end position="597"/>
    </location>
</feature>
<keyword evidence="1" id="KW-0175">Coiled coil</keyword>
<sequence>MKRKTLALPPRFQQNSSGKKPLKVCKILSSSSTLQSRKLSYLINFRANSTFEKNRKIQQSSFKSVLQRNSFQGDGPSGRDLSFLFGTTHQSNQDRNQRTDGKSLNKLANMTDIYPRSVSRNKILENKRYNEFEEIKEFTNRNSHKSKIGNKIIKLTAKVSSSVNYPNLLKSSKESINEFMSKRHVYSDKENADALKELITTLVSQNETTRVSSDEKPPYKRTSPCNRTDNNEFDNDLKCKMIQDSLIKSIDQVKTHDEFEFFPNAYSTICKGNKDSKDTEKIVEMLIRSITDLCYSRKGLLDYTLVNQVANQRTDIKKKILDSIHQNIKYVESNESSFYQKLVNKDIDIYHLSLYKFGIQEINKIYKTKSKPLANLHKEFLDNFEQSISTAFESLTKKYIHAVDEIQEDFNILKKKLDEMISENEFLSKQIIDYKNSFATEKSNNQICNSLLHKEIFKFKELEEKYDASLKTIEIMFPNFKDVLKDKKFIKLLEATEVPDLNIRRYETNKFQYDPQKAGIIKDVIRILQCAKMKTPLDLEIHELNQEILDQKNTILELNAGTIRGLQDKLDKFSATIEQYMDENSTLKERLKQSSSTIHDLKYKHDRQNSKIKKYFKSKISADVSIQCDESFLVAKRMSQLTEVEFLMPTNSNRKKYSNQRRKTLKSIFPMKKGLCSTVKEI</sequence>
<dbReference type="Proteomes" id="UP001295684">
    <property type="component" value="Unassembled WGS sequence"/>
</dbReference>
<evidence type="ECO:0000313" key="3">
    <source>
        <dbReference type="EMBL" id="CAI2360037.1"/>
    </source>
</evidence>
<comment type="caution">
    <text evidence="3">The sequence shown here is derived from an EMBL/GenBank/DDBJ whole genome shotgun (WGS) entry which is preliminary data.</text>
</comment>
<feature type="region of interest" description="Disordered" evidence="2">
    <location>
        <begin position="206"/>
        <end position="227"/>
    </location>
</feature>
<name>A0AAD1U3X2_EUPCR</name>